<proteinExistence type="predicted"/>
<dbReference type="KEGG" id="mnd:KOY48_01580"/>
<dbReference type="Proteomes" id="UP000679129">
    <property type="component" value="Chromosome"/>
</dbReference>
<name>A0A8F1MBV6_9BACT</name>
<dbReference type="Pfam" id="PF05257">
    <property type="entry name" value="CHAP"/>
    <property type="match status" value="1"/>
</dbReference>
<dbReference type="PROSITE" id="PS50911">
    <property type="entry name" value="CHAP"/>
    <property type="match status" value="1"/>
</dbReference>
<dbReference type="EMBL" id="CP076460">
    <property type="protein sequence ID" value="QWQ32527.1"/>
    <property type="molecule type" value="Genomic_DNA"/>
</dbReference>
<dbReference type="AlphaFoldDB" id="A0A8F1MBV6"/>
<evidence type="ECO:0000313" key="2">
    <source>
        <dbReference type="EMBL" id="QWQ32527.1"/>
    </source>
</evidence>
<dbReference type="InterPro" id="IPR007921">
    <property type="entry name" value="CHAP_dom"/>
</dbReference>
<dbReference type="Gene3D" id="3.90.1720.10">
    <property type="entry name" value="endopeptidase domain like (from Nostoc punctiforme)"/>
    <property type="match status" value="1"/>
</dbReference>
<sequence>MREEQAAANRRALGGSNVSIPGGVPGGGGYPGAWASAPLDAYVDPWGLYTRECVSYVAWKIHSTGRYVPHFGGAGNANQWPSTAARHGISSGSTPKAGAAAVMNIGYYGHVMYVESVNGDGTITVSDYNFAWDGLYRHYTRSASGLTYVYF</sequence>
<feature type="domain" description="Peptidase C51" evidence="1">
    <location>
        <begin position="28"/>
        <end position="150"/>
    </location>
</feature>
<protein>
    <submittedName>
        <fullName evidence="2">CHAP domain-containing protein</fullName>
    </submittedName>
</protein>
<dbReference type="SUPFAM" id="SSF54001">
    <property type="entry name" value="Cysteine proteinases"/>
    <property type="match status" value="1"/>
</dbReference>
<reference evidence="2" key="1">
    <citation type="submission" date="2021-06" db="EMBL/GenBank/DDBJ databases">
        <title>An adapted protocol for Saccharibacteria cultivation: two new species join this phylum of Candidate Phyla Radiations.</title>
        <authorList>
            <person name="Ibrahim A."/>
            <person name="Maatouk M."/>
            <person name="Zgheib R."/>
            <person name="Haddad G."/>
            <person name="Bou Khalil J."/>
            <person name="Raoult D."/>
            <person name="Bittar F."/>
        </authorList>
    </citation>
    <scope>NUCLEOTIDE SEQUENCE</scope>
    <source>
        <strain evidence="2">IHU1</strain>
    </source>
</reference>
<evidence type="ECO:0000313" key="3">
    <source>
        <dbReference type="Proteomes" id="UP000679129"/>
    </source>
</evidence>
<organism evidence="2 3">
    <name type="scientific">Candidatus Minimicrobia naudis</name>
    <dbReference type="NCBI Taxonomy" id="2841263"/>
    <lineage>
        <taxon>Bacteria</taxon>
        <taxon>Candidatus Saccharimonadota</taxon>
        <taxon>Candidatus Saccharimonadota incertae sedis</taxon>
        <taxon>Candidatus Minimicrobia</taxon>
    </lineage>
</organism>
<gene>
    <name evidence="2" type="ORF">KOY48_01580</name>
</gene>
<evidence type="ECO:0000259" key="1">
    <source>
        <dbReference type="PROSITE" id="PS50911"/>
    </source>
</evidence>
<accession>A0A8F1MBV6</accession>
<keyword evidence="3" id="KW-1185">Reference proteome</keyword>
<dbReference type="InterPro" id="IPR038765">
    <property type="entry name" value="Papain-like_cys_pep_sf"/>
</dbReference>